<keyword evidence="2" id="KW-1185">Reference proteome</keyword>
<gene>
    <name evidence="1" type="ORF">G6048_16950</name>
</gene>
<evidence type="ECO:0000313" key="1">
    <source>
        <dbReference type="EMBL" id="NGO43771.1"/>
    </source>
</evidence>
<dbReference type="Proteomes" id="UP001518140">
    <property type="component" value="Unassembled WGS sequence"/>
</dbReference>
<name>A0ABX0DXD3_9ACTN</name>
<comment type="caution">
    <text evidence="1">The sequence shown here is derived from an EMBL/GenBank/DDBJ whole genome shotgun (WGS) entry which is preliminary data.</text>
</comment>
<dbReference type="EMBL" id="JAAKZX010000046">
    <property type="protein sequence ID" value="NGO43771.1"/>
    <property type="molecule type" value="Genomic_DNA"/>
</dbReference>
<reference evidence="1 2" key="1">
    <citation type="submission" date="2020-02" db="EMBL/GenBank/DDBJ databases">
        <title>Whole-genome analyses of novel actinobacteria.</title>
        <authorList>
            <person name="Sahin N."/>
            <person name="Tokatli A."/>
        </authorList>
    </citation>
    <scope>NUCLEOTIDE SEQUENCE [LARGE SCALE GENOMIC DNA]</scope>
    <source>
        <strain evidence="1 2">YC419</strain>
    </source>
</reference>
<dbReference type="RefSeq" id="WP_165340379.1">
    <property type="nucleotide sequence ID" value="NZ_JAAKZX010000046.1"/>
</dbReference>
<evidence type="ECO:0000313" key="2">
    <source>
        <dbReference type="Proteomes" id="UP001518140"/>
    </source>
</evidence>
<sequence>MTARWPIARPTESAAIRAAGRSARPLPPVEALFAHLVITNAARDRHGSNLIGHAIARRCEGDLL</sequence>
<accession>A0ABX0DXD3</accession>
<organism evidence="1 2">
    <name type="scientific">Streptomyces ureilyticus</name>
    <dbReference type="NCBI Taxonomy" id="1775131"/>
    <lineage>
        <taxon>Bacteria</taxon>
        <taxon>Bacillati</taxon>
        <taxon>Actinomycetota</taxon>
        <taxon>Actinomycetes</taxon>
        <taxon>Kitasatosporales</taxon>
        <taxon>Streptomycetaceae</taxon>
        <taxon>Streptomyces</taxon>
    </lineage>
</organism>
<proteinExistence type="predicted"/>
<protein>
    <submittedName>
        <fullName evidence="1">Uncharacterized protein</fullName>
    </submittedName>
</protein>